<evidence type="ECO:0000259" key="9">
    <source>
        <dbReference type="PROSITE" id="PS50928"/>
    </source>
</evidence>
<feature type="domain" description="ABC transmembrane type-1" evidence="9">
    <location>
        <begin position="100"/>
        <end position="289"/>
    </location>
</feature>
<dbReference type="EMBL" id="WBKB01000001">
    <property type="protein sequence ID" value="KAB1645026.1"/>
    <property type="molecule type" value="Genomic_DNA"/>
</dbReference>
<dbReference type="PROSITE" id="PS50928">
    <property type="entry name" value="ABC_TM1"/>
    <property type="match status" value="1"/>
</dbReference>
<evidence type="ECO:0000256" key="6">
    <source>
        <dbReference type="ARBA" id="ARBA00023136"/>
    </source>
</evidence>
<dbReference type="SUPFAM" id="SSF161098">
    <property type="entry name" value="MetI-like"/>
    <property type="match status" value="1"/>
</dbReference>
<organism evidence="10 11">
    <name type="scientific">Gulosibacter chungangensis</name>
    <dbReference type="NCBI Taxonomy" id="979746"/>
    <lineage>
        <taxon>Bacteria</taxon>
        <taxon>Bacillati</taxon>
        <taxon>Actinomycetota</taxon>
        <taxon>Actinomycetes</taxon>
        <taxon>Micrococcales</taxon>
        <taxon>Microbacteriaceae</taxon>
        <taxon>Gulosibacter</taxon>
    </lineage>
</organism>
<dbReference type="Gene3D" id="1.10.3720.10">
    <property type="entry name" value="MetI-like"/>
    <property type="match status" value="1"/>
</dbReference>
<feature type="transmembrane region" description="Helical" evidence="7">
    <location>
        <begin position="38"/>
        <end position="60"/>
    </location>
</feature>
<evidence type="ECO:0000256" key="5">
    <source>
        <dbReference type="ARBA" id="ARBA00022989"/>
    </source>
</evidence>
<evidence type="ECO:0000256" key="1">
    <source>
        <dbReference type="ARBA" id="ARBA00004651"/>
    </source>
</evidence>
<gene>
    <name evidence="10" type="ORF">F8O05_01870</name>
</gene>
<dbReference type="AlphaFoldDB" id="A0A7J5BFH7"/>
<evidence type="ECO:0000256" key="2">
    <source>
        <dbReference type="ARBA" id="ARBA00022448"/>
    </source>
</evidence>
<dbReference type="GO" id="GO:0055085">
    <property type="term" value="P:transmembrane transport"/>
    <property type="evidence" value="ECO:0007669"/>
    <property type="project" value="InterPro"/>
</dbReference>
<feature type="transmembrane region" description="Helical" evidence="7">
    <location>
        <begin position="104"/>
        <end position="127"/>
    </location>
</feature>
<comment type="caution">
    <text evidence="10">The sequence shown here is derived from an EMBL/GenBank/DDBJ whole genome shotgun (WGS) entry which is preliminary data.</text>
</comment>
<keyword evidence="3" id="KW-1003">Cell membrane</keyword>
<feature type="transmembrane region" description="Helical" evidence="7">
    <location>
        <begin position="267"/>
        <end position="288"/>
    </location>
</feature>
<protein>
    <submittedName>
        <fullName evidence="10">ABC transporter permease</fullName>
    </submittedName>
</protein>
<feature type="transmembrane region" description="Helical" evidence="7">
    <location>
        <begin position="139"/>
        <end position="158"/>
    </location>
</feature>
<evidence type="ECO:0000313" key="11">
    <source>
        <dbReference type="Proteomes" id="UP000433493"/>
    </source>
</evidence>
<accession>A0A7J5BFH7</accession>
<dbReference type="InterPro" id="IPR050366">
    <property type="entry name" value="BP-dependent_transpt_permease"/>
</dbReference>
<evidence type="ECO:0000313" key="10">
    <source>
        <dbReference type="EMBL" id="KAB1645026.1"/>
    </source>
</evidence>
<comment type="similarity">
    <text evidence="7">Belongs to the binding-protein-dependent transport system permease family.</text>
</comment>
<dbReference type="GO" id="GO:0005886">
    <property type="term" value="C:plasma membrane"/>
    <property type="evidence" value="ECO:0007669"/>
    <property type="project" value="UniProtKB-SubCell"/>
</dbReference>
<name>A0A7J5BFH7_9MICO</name>
<dbReference type="RefSeq" id="WP_158051036.1">
    <property type="nucleotide sequence ID" value="NZ_WBKB01000001.1"/>
</dbReference>
<comment type="subcellular location">
    <subcellularLocation>
        <location evidence="1 7">Cell membrane</location>
        <topology evidence="1 7">Multi-pass membrane protein</topology>
    </subcellularLocation>
</comment>
<evidence type="ECO:0000256" key="4">
    <source>
        <dbReference type="ARBA" id="ARBA00022692"/>
    </source>
</evidence>
<feature type="region of interest" description="Disordered" evidence="8">
    <location>
        <begin position="1"/>
        <end position="25"/>
    </location>
</feature>
<dbReference type="PANTHER" id="PTHR43386:SF25">
    <property type="entry name" value="PEPTIDE ABC TRANSPORTER PERMEASE PROTEIN"/>
    <property type="match status" value="1"/>
</dbReference>
<dbReference type="InterPro" id="IPR000515">
    <property type="entry name" value="MetI-like"/>
</dbReference>
<dbReference type="OrthoDB" id="9812701at2"/>
<evidence type="ECO:0000256" key="7">
    <source>
        <dbReference type="RuleBase" id="RU363032"/>
    </source>
</evidence>
<keyword evidence="6 7" id="KW-0472">Membrane</keyword>
<sequence>MTTPDTSTRPASDLPEASPAAATPQRARWQTTLRQVRWSPVAASLALLFFATALLIPSLLATYSPTEVDFARALQTPSWHHWFGTDESGRDLYSRVIYGTRESLLIGVGAAGLALALAVPLGAVAALSGRFLAATIDRLIETIFAFPLLLLALLVVAILGPSALTGVIAIGLSTAPGYARMVRGQILAAKHAGYVEAALALGHSRWQIIRQHILPNAMRPLVAIFTMAIGQSIVWASGLAFLGLGVAPPSPEWGALLDAGRSYVFQAPWLTFIPGLVILVLALSATVLGKHIQTHLESGD</sequence>
<evidence type="ECO:0000256" key="3">
    <source>
        <dbReference type="ARBA" id="ARBA00022475"/>
    </source>
</evidence>
<keyword evidence="11" id="KW-1185">Reference proteome</keyword>
<keyword evidence="5 7" id="KW-1133">Transmembrane helix</keyword>
<proteinExistence type="inferred from homology"/>
<feature type="compositionally biased region" description="Polar residues" evidence="8">
    <location>
        <begin position="1"/>
        <end position="10"/>
    </location>
</feature>
<feature type="transmembrane region" description="Helical" evidence="7">
    <location>
        <begin position="221"/>
        <end position="247"/>
    </location>
</feature>
<keyword evidence="2 7" id="KW-0813">Transport</keyword>
<evidence type="ECO:0000256" key="8">
    <source>
        <dbReference type="SAM" id="MobiDB-lite"/>
    </source>
</evidence>
<dbReference type="PANTHER" id="PTHR43386">
    <property type="entry name" value="OLIGOPEPTIDE TRANSPORT SYSTEM PERMEASE PROTEIN APPC"/>
    <property type="match status" value="1"/>
</dbReference>
<dbReference type="Pfam" id="PF00528">
    <property type="entry name" value="BPD_transp_1"/>
    <property type="match status" value="1"/>
</dbReference>
<dbReference type="Proteomes" id="UP000433493">
    <property type="component" value="Unassembled WGS sequence"/>
</dbReference>
<dbReference type="CDD" id="cd06261">
    <property type="entry name" value="TM_PBP2"/>
    <property type="match status" value="1"/>
</dbReference>
<keyword evidence="4 7" id="KW-0812">Transmembrane</keyword>
<reference evidence="10 11" key="1">
    <citation type="submission" date="2019-09" db="EMBL/GenBank/DDBJ databases">
        <title>Phylogeny of genus Pseudoclavibacter and closely related genus.</title>
        <authorList>
            <person name="Li Y."/>
        </authorList>
    </citation>
    <scope>NUCLEOTIDE SEQUENCE [LARGE SCALE GENOMIC DNA]</scope>
    <source>
        <strain evidence="10 11">KCTC 13959</strain>
    </source>
</reference>
<dbReference type="InterPro" id="IPR035906">
    <property type="entry name" value="MetI-like_sf"/>
</dbReference>